<protein>
    <recommendedName>
        <fullName evidence="5">Long-chain-fatty-acid--CoA ligase FadD13</fullName>
        <ecNumber evidence="3">6.2.1.3</ecNumber>
    </recommendedName>
    <alternativeName>
        <fullName evidence="6">Fatty acyl-CoA ligase</fullName>
    </alternativeName>
    <alternativeName>
        <fullName evidence="8">Fatty acyl-CoA synthetase</fullName>
    </alternativeName>
    <alternativeName>
        <fullName evidence="7">Very-long-chain fatty-acyl-CoA synthetase</fullName>
    </alternativeName>
</protein>
<evidence type="ECO:0000259" key="10">
    <source>
        <dbReference type="Pfam" id="PF13193"/>
    </source>
</evidence>
<dbReference type="RefSeq" id="WP_046286385.1">
    <property type="nucleotide sequence ID" value="NZ_PUEV01000089.1"/>
</dbReference>
<feature type="domain" description="AMP-binding enzyme C-terminal" evidence="10">
    <location>
        <begin position="417"/>
        <end position="491"/>
    </location>
</feature>
<keyword evidence="2 11" id="KW-0436">Ligase</keyword>
<evidence type="ECO:0000313" key="12">
    <source>
        <dbReference type="Proteomes" id="UP000237911"/>
    </source>
</evidence>
<dbReference type="SUPFAM" id="SSF56801">
    <property type="entry name" value="Acetyl-CoA synthetase-like"/>
    <property type="match status" value="1"/>
</dbReference>
<keyword evidence="12" id="KW-1185">Reference proteome</keyword>
<dbReference type="Pfam" id="PF00501">
    <property type="entry name" value="AMP-binding"/>
    <property type="match status" value="1"/>
</dbReference>
<dbReference type="AlphaFoldDB" id="A0A9X7IKF4"/>
<dbReference type="PROSITE" id="PS00455">
    <property type="entry name" value="AMP_BINDING"/>
    <property type="match status" value="1"/>
</dbReference>
<name>A0A9X7IKF4_9MYCO</name>
<comment type="caution">
    <text evidence="11">The sequence shown here is derived from an EMBL/GenBank/DDBJ whole genome shotgun (WGS) entry which is preliminary data.</text>
</comment>
<dbReference type="NCBIfam" id="NF004837">
    <property type="entry name" value="PRK06187.1"/>
    <property type="match status" value="1"/>
</dbReference>
<evidence type="ECO:0000259" key="9">
    <source>
        <dbReference type="Pfam" id="PF00501"/>
    </source>
</evidence>
<evidence type="ECO:0000256" key="2">
    <source>
        <dbReference type="ARBA" id="ARBA00022598"/>
    </source>
</evidence>
<evidence type="ECO:0000256" key="5">
    <source>
        <dbReference type="ARBA" id="ARBA00069710"/>
    </source>
</evidence>
<evidence type="ECO:0000256" key="7">
    <source>
        <dbReference type="ARBA" id="ARBA00080667"/>
    </source>
</evidence>
<dbReference type="InterPro" id="IPR045851">
    <property type="entry name" value="AMP-bd_C_sf"/>
</dbReference>
<dbReference type="InterPro" id="IPR000873">
    <property type="entry name" value="AMP-dep_synth/lig_dom"/>
</dbReference>
<dbReference type="Gene3D" id="3.30.300.30">
    <property type="match status" value="1"/>
</dbReference>
<dbReference type="InterPro" id="IPR020845">
    <property type="entry name" value="AMP-binding_CS"/>
</dbReference>
<proteinExistence type="inferred from homology"/>
<dbReference type="EC" id="6.2.1.3" evidence="3"/>
<dbReference type="EMBL" id="PUEV01000089">
    <property type="protein sequence ID" value="PQM50922.1"/>
    <property type="molecule type" value="Genomic_DNA"/>
</dbReference>
<gene>
    <name evidence="11" type="ORF">C5U48_17500</name>
</gene>
<sequence>MKNIGAMLAQRAVVSPGLEAYVEPSSAVRLNYTQLNELANRCAAVLISLGLSKGDRVALLMPNSVEFCGLFYGAAKIGIVVVPLNTRLAAPELEFIASNSGSKALIYGAEFAAVADAVRAGTTHPCTVTDWLPVTGGAGSLEERLAAVDAKEPDIECGDQDNLFIMYTSGTTGSPKGVVHTHDSVHSAATSWSLTVDVRAGDRVLLPLPMFHVAALTTVIFCAMRGITLISMPQFDPTTVWTLIVQERVTIGGAVPAILNFMRQVPGFDELDAPDFRFFITGGAPMPEPLIKLYAAKNMQVVQGYALTESCGGGTLLLGDDALRKVGSAGRACMFADVRVRRDDGVISQRGEGEVVIKADFLLKEYWNLPGATRGAFDDGWFRTGDIGEIDEEGYLYIKDRLKDMIISGGENIYPAEIENVVIGIPGVSEVAVIGLPDEKWGEIACAIVVADNSELSEQHIIAECGTKLARYKVPKKVIFADAIPRNPTGKILKRILRQQFVG</sequence>
<dbReference type="CDD" id="cd17631">
    <property type="entry name" value="FACL_FadD13-like"/>
    <property type="match status" value="1"/>
</dbReference>
<organism evidence="11 12">
    <name type="scientific">Mycolicibacter virginiensis</name>
    <dbReference type="NCBI Taxonomy" id="1795032"/>
    <lineage>
        <taxon>Bacteria</taxon>
        <taxon>Bacillati</taxon>
        <taxon>Actinomycetota</taxon>
        <taxon>Actinomycetes</taxon>
        <taxon>Mycobacteriales</taxon>
        <taxon>Mycobacteriaceae</taxon>
        <taxon>Mycolicibacter</taxon>
    </lineage>
</organism>
<evidence type="ECO:0000256" key="1">
    <source>
        <dbReference type="ARBA" id="ARBA00006432"/>
    </source>
</evidence>
<dbReference type="Gene3D" id="3.40.50.12780">
    <property type="entry name" value="N-terminal domain of ligase-like"/>
    <property type="match status" value="1"/>
</dbReference>
<feature type="domain" description="AMP-dependent synthetase/ligase" evidence="9">
    <location>
        <begin position="10"/>
        <end position="367"/>
    </location>
</feature>
<accession>A0A9X7IKF4</accession>
<reference evidence="11 12" key="1">
    <citation type="submission" date="2018-02" db="EMBL/GenBank/DDBJ databases">
        <title>Draft genome sequence of Mycobacterium virginiense isolated from mud of a swine farm in Japan.</title>
        <authorList>
            <person name="Ohya K."/>
        </authorList>
    </citation>
    <scope>NUCLEOTIDE SEQUENCE [LARGE SCALE GENOMIC DNA]</scope>
    <source>
        <strain evidence="11 12">GF75</strain>
    </source>
</reference>
<dbReference type="Pfam" id="PF13193">
    <property type="entry name" value="AMP-binding_C"/>
    <property type="match status" value="1"/>
</dbReference>
<comment type="catalytic activity">
    <reaction evidence="4">
        <text>a long-chain fatty acid + ATP + CoA = a long-chain fatty acyl-CoA + AMP + diphosphate</text>
        <dbReference type="Rhea" id="RHEA:15421"/>
        <dbReference type="ChEBI" id="CHEBI:30616"/>
        <dbReference type="ChEBI" id="CHEBI:33019"/>
        <dbReference type="ChEBI" id="CHEBI:57287"/>
        <dbReference type="ChEBI" id="CHEBI:57560"/>
        <dbReference type="ChEBI" id="CHEBI:83139"/>
        <dbReference type="ChEBI" id="CHEBI:456215"/>
        <dbReference type="EC" id="6.2.1.3"/>
    </reaction>
</comment>
<comment type="similarity">
    <text evidence="1">Belongs to the ATP-dependent AMP-binding enzyme family.</text>
</comment>
<evidence type="ECO:0000256" key="6">
    <source>
        <dbReference type="ARBA" id="ARBA00076959"/>
    </source>
</evidence>
<dbReference type="FunFam" id="3.30.300.30:FF:000008">
    <property type="entry name" value="2,3-dihydroxybenzoate-AMP ligase"/>
    <property type="match status" value="1"/>
</dbReference>
<evidence type="ECO:0000256" key="3">
    <source>
        <dbReference type="ARBA" id="ARBA00026121"/>
    </source>
</evidence>
<dbReference type="PANTHER" id="PTHR43201:SF5">
    <property type="entry name" value="MEDIUM-CHAIN ACYL-COA LIGASE ACSF2, MITOCHONDRIAL"/>
    <property type="match status" value="1"/>
</dbReference>
<evidence type="ECO:0000256" key="4">
    <source>
        <dbReference type="ARBA" id="ARBA00036813"/>
    </source>
</evidence>
<dbReference type="InterPro" id="IPR025110">
    <property type="entry name" value="AMP-bd_C"/>
</dbReference>
<dbReference type="InterPro" id="IPR042099">
    <property type="entry name" value="ANL_N_sf"/>
</dbReference>
<dbReference type="GO" id="GO:0031956">
    <property type="term" value="F:medium-chain fatty acid-CoA ligase activity"/>
    <property type="evidence" value="ECO:0007669"/>
    <property type="project" value="TreeGrafter"/>
</dbReference>
<dbReference type="PANTHER" id="PTHR43201">
    <property type="entry name" value="ACYL-COA SYNTHETASE"/>
    <property type="match status" value="1"/>
</dbReference>
<evidence type="ECO:0000256" key="8">
    <source>
        <dbReference type="ARBA" id="ARBA00083882"/>
    </source>
</evidence>
<evidence type="ECO:0000313" key="11">
    <source>
        <dbReference type="EMBL" id="PQM50922.1"/>
    </source>
</evidence>
<dbReference type="GO" id="GO:0004467">
    <property type="term" value="F:long-chain fatty acid-CoA ligase activity"/>
    <property type="evidence" value="ECO:0007669"/>
    <property type="project" value="UniProtKB-EC"/>
</dbReference>
<dbReference type="Proteomes" id="UP000237911">
    <property type="component" value="Unassembled WGS sequence"/>
</dbReference>